<dbReference type="InterPro" id="IPR036093">
    <property type="entry name" value="NAC_dom_sf"/>
</dbReference>
<feature type="domain" description="NAC" evidence="5">
    <location>
        <begin position="4"/>
        <end position="142"/>
    </location>
</feature>
<protein>
    <recommendedName>
        <fullName evidence="5">NAC domain-containing protein</fullName>
    </recommendedName>
</protein>
<dbReference type="GO" id="GO:0048731">
    <property type="term" value="P:system development"/>
    <property type="evidence" value="ECO:0007669"/>
    <property type="project" value="TreeGrafter"/>
</dbReference>
<dbReference type="GO" id="GO:0003677">
    <property type="term" value="F:DNA binding"/>
    <property type="evidence" value="ECO:0007669"/>
    <property type="project" value="UniProtKB-KW"/>
</dbReference>
<keyword evidence="2" id="KW-0238">DNA-binding</keyword>
<sequence length="142" mass="16382">MMMLPPGFRFCPIGEEIILYLLQNKVNGRPLPHYNIAQECDIYGDKEPWIIFDKIVEQGFYVFTKLKKKSNSGLNIQLKTSCGTWKGQNTINITYENQVIGFKKLFIFDVDGKDLALKAKAEESRTKMRAKFQEVRLKGLEA</sequence>
<keyword evidence="1" id="KW-0805">Transcription regulation</keyword>
<dbReference type="Gene3D" id="2.170.150.80">
    <property type="entry name" value="NAC domain"/>
    <property type="match status" value="1"/>
</dbReference>
<evidence type="ECO:0000256" key="1">
    <source>
        <dbReference type="ARBA" id="ARBA00023015"/>
    </source>
</evidence>
<dbReference type="SUPFAM" id="SSF101941">
    <property type="entry name" value="NAC domain"/>
    <property type="match status" value="1"/>
</dbReference>
<comment type="caution">
    <text evidence="6">The sequence shown here is derived from an EMBL/GenBank/DDBJ whole genome shotgun (WGS) entry which is preliminary data.</text>
</comment>
<dbReference type="PANTHER" id="PTHR31719:SF164">
    <property type="entry name" value="NAC DOMAIN-CONTAINING PROTEIN"/>
    <property type="match status" value="1"/>
</dbReference>
<evidence type="ECO:0000313" key="7">
    <source>
        <dbReference type="Proteomes" id="UP001141552"/>
    </source>
</evidence>
<evidence type="ECO:0000259" key="5">
    <source>
        <dbReference type="PROSITE" id="PS51005"/>
    </source>
</evidence>
<reference evidence="6" key="2">
    <citation type="journal article" date="2023" name="Plants (Basel)">
        <title>Annotation of the Turnera subulata (Passifloraceae) Draft Genome Reveals the S-Locus Evolved after the Divergence of Turneroideae from Passifloroideae in a Stepwise Manner.</title>
        <authorList>
            <person name="Henning P.M."/>
            <person name="Roalson E.H."/>
            <person name="Mir W."/>
            <person name="McCubbin A.G."/>
            <person name="Shore J.S."/>
        </authorList>
    </citation>
    <scope>NUCLEOTIDE SEQUENCE</scope>
    <source>
        <strain evidence="6">F60SS</strain>
    </source>
</reference>
<gene>
    <name evidence="6" type="ORF">Tsubulata_021751</name>
</gene>
<accession>A0A9Q0FF86</accession>
<dbReference type="InterPro" id="IPR003441">
    <property type="entry name" value="NAC-dom"/>
</dbReference>
<dbReference type="PANTHER" id="PTHR31719">
    <property type="entry name" value="NAC TRANSCRIPTION FACTOR 56"/>
    <property type="match status" value="1"/>
</dbReference>
<dbReference type="Pfam" id="PF02365">
    <property type="entry name" value="NAM"/>
    <property type="match status" value="1"/>
</dbReference>
<dbReference type="Proteomes" id="UP001141552">
    <property type="component" value="Unassembled WGS sequence"/>
</dbReference>
<evidence type="ECO:0000256" key="3">
    <source>
        <dbReference type="ARBA" id="ARBA00023163"/>
    </source>
</evidence>
<reference evidence="6" key="1">
    <citation type="submission" date="2022-02" db="EMBL/GenBank/DDBJ databases">
        <authorList>
            <person name="Henning P.M."/>
            <person name="McCubbin A.G."/>
            <person name="Shore J.S."/>
        </authorList>
    </citation>
    <scope>NUCLEOTIDE SEQUENCE</scope>
    <source>
        <strain evidence="6">F60SS</strain>
        <tissue evidence="6">Leaves</tissue>
    </source>
</reference>
<keyword evidence="7" id="KW-1185">Reference proteome</keyword>
<name>A0A9Q0FF86_9ROSI</name>
<dbReference type="AlphaFoldDB" id="A0A9Q0FF86"/>
<organism evidence="6 7">
    <name type="scientific">Turnera subulata</name>
    <dbReference type="NCBI Taxonomy" id="218843"/>
    <lineage>
        <taxon>Eukaryota</taxon>
        <taxon>Viridiplantae</taxon>
        <taxon>Streptophyta</taxon>
        <taxon>Embryophyta</taxon>
        <taxon>Tracheophyta</taxon>
        <taxon>Spermatophyta</taxon>
        <taxon>Magnoliopsida</taxon>
        <taxon>eudicotyledons</taxon>
        <taxon>Gunneridae</taxon>
        <taxon>Pentapetalae</taxon>
        <taxon>rosids</taxon>
        <taxon>fabids</taxon>
        <taxon>Malpighiales</taxon>
        <taxon>Passifloraceae</taxon>
        <taxon>Turnera</taxon>
    </lineage>
</organism>
<evidence type="ECO:0000256" key="2">
    <source>
        <dbReference type="ARBA" id="ARBA00023125"/>
    </source>
</evidence>
<dbReference type="PROSITE" id="PS51005">
    <property type="entry name" value="NAC"/>
    <property type="match status" value="1"/>
</dbReference>
<proteinExistence type="predicted"/>
<evidence type="ECO:0000256" key="4">
    <source>
        <dbReference type="ARBA" id="ARBA00023242"/>
    </source>
</evidence>
<keyword evidence="3" id="KW-0804">Transcription</keyword>
<dbReference type="OrthoDB" id="852261at2759"/>
<evidence type="ECO:0000313" key="6">
    <source>
        <dbReference type="EMBL" id="KAJ4830277.1"/>
    </source>
</evidence>
<dbReference type="EMBL" id="JAKUCV010005685">
    <property type="protein sequence ID" value="KAJ4830277.1"/>
    <property type="molecule type" value="Genomic_DNA"/>
</dbReference>
<keyword evidence="4" id="KW-0539">Nucleus</keyword>
<dbReference type="GO" id="GO:0006355">
    <property type="term" value="P:regulation of DNA-templated transcription"/>
    <property type="evidence" value="ECO:0007669"/>
    <property type="project" value="InterPro"/>
</dbReference>